<keyword evidence="3" id="KW-1003">Cell membrane</keyword>
<sequence>MWFDSWTDIGRILLVGASTYVVLIVVLRLSGKRTLSQLNAFDFIVTVALGSTLSSILLDSTISWSEGLTALGLLAALQFLVAWAASRRPWVRGLLTARPVLLFSDGSMHHDALRRQRLTESAVMQAIRGSGRGDLSLVGAVVLETNGTFSVIPGSDCGDRSALSGVEGE</sequence>
<comment type="similarity">
    <text evidence="2">Belongs to the UPF0702 family.</text>
</comment>
<dbReference type="Proteomes" id="UP000279859">
    <property type="component" value="Unassembled WGS sequence"/>
</dbReference>
<dbReference type="PANTHER" id="PTHR34582:SF6">
    <property type="entry name" value="UPF0702 TRANSMEMBRANE PROTEIN YCAP"/>
    <property type="match status" value="1"/>
</dbReference>
<evidence type="ECO:0000256" key="3">
    <source>
        <dbReference type="ARBA" id="ARBA00022475"/>
    </source>
</evidence>
<keyword evidence="5 7" id="KW-1133">Transmembrane helix</keyword>
<keyword evidence="6 7" id="KW-0472">Membrane</keyword>
<keyword evidence="4 7" id="KW-0812">Transmembrane</keyword>
<organism evidence="10 11">
    <name type="scientific">Cryobacterium tepidiphilum</name>
    <dbReference type="NCBI Taxonomy" id="2486026"/>
    <lineage>
        <taxon>Bacteria</taxon>
        <taxon>Bacillati</taxon>
        <taxon>Actinomycetota</taxon>
        <taxon>Actinomycetes</taxon>
        <taxon>Micrococcales</taxon>
        <taxon>Microbacteriaceae</taxon>
        <taxon>Cryobacterium</taxon>
    </lineage>
</organism>
<dbReference type="GO" id="GO:0005886">
    <property type="term" value="C:plasma membrane"/>
    <property type="evidence" value="ECO:0007669"/>
    <property type="project" value="UniProtKB-SubCell"/>
</dbReference>
<feature type="transmembrane region" description="Helical" evidence="7">
    <location>
        <begin position="38"/>
        <end position="58"/>
    </location>
</feature>
<feature type="domain" description="YetF-like N-terminal transmembrane" evidence="9">
    <location>
        <begin position="21"/>
        <end position="83"/>
    </location>
</feature>
<evidence type="ECO:0000256" key="7">
    <source>
        <dbReference type="SAM" id="Phobius"/>
    </source>
</evidence>
<evidence type="ECO:0000259" key="9">
    <source>
        <dbReference type="Pfam" id="PF20730"/>
    </source>
</evidence>
<gene>
    <name evidence="10" type="ORF">EEJ31_08955</name>
</gene>
<proteinExistence type="inferred from homology"/>
<evidence type="ECO:0000256" key="1">
    <source>
        <dbReference type="ARBA" id="ARBA00004651"/>
    </source>
</evidence>
<protein>
    <submittedName>
        <fullName evidence="10">DUF421 domain-containing protein</fullName>
    </submittedName>
</protein>
<feature type="transmembrane region" description="Helical" evidence="7">
    <location>
        <begin position="64"/>
        <end position="85"/>
    </location>
</feature>
<evidence type="ECO:0000313" key="11">
    <source>
        <dbReference type="Proteomes" id="UP000279859"/>
    </source>
</evidence>
<dbReference type="AlphaFoldDB" id="A0A3M8LBP8"/>
<dbReference type="Gene3D" id="3.30.240.20">
    <property type="entry name" value="bsu07140 like domains"/>
    <property type="match status" value="1"/>
</dbReference>
<feature type="domain" description="YetF C-terminal" evidence="8">
    <location>
        <begin position="89"/>
        <end position="156"/>
    </location>
</feature>
<evidence type="ECO:0000313" key="10">
    <source>
        <dbReference type="EMBL" id="RNE62202.1"/>
    </source>
</evidence>
<evidence type="ECO:0000259" key="8">
    <source>
        <dbReference type="Pfam" id="PF04239"/>
    </source>
</evidence>
<dbReference type="PANTHER" id="PTHR34582">
    <property type="entry name" value="UPF0702 TRANSMEMBRANE PROTEIN YCAP"/>
    <property type="match status" value="1"/>
</dbReference>
<dbReference type="InterPro" id="IPR007353">
    <property type="entry name" value="DUF421"/>
</dbReference>
<dbReference type="OrthoDB" id="9793799at2"/>
<dbReference type="Pfam" id="PF04239">
    <property type="entry name" value="DUF421"/>
    <property type="match status" value="1"/>
</dbReference>
<reference evidence="10 11" key="1">
    <citation type="submission" date="2018-11" db="EMBL/GenBank/DDBJ databases">
        <title>Cryobacterium sp. nov., isolated from rhizosphere soil of lettuce.</title>
        <authorList>
            <person name="Wang Y."/>
        </authorList>
    </citation>
    <scope>NUCLEOTIDE SEQUENCE [LARGE SCALE GENOMIC DNA]</scope>
    <source>
        <strain evidence="10 11">NEAU-85</strain>
    </source>
</reference>
<dbReference type="Pfam" id="PF20730">
    <property type="entry name" value="YetF_N"/>
    <property type="match status" value="1"/>
</dbReference>
<accession>A0A3M8LBP8</accession>
<comment type="subcellular location">
    <subcellularLocation>
        <location evidence="1">Cell membrane</location>
        <topology evidence="1">Multi-pass membrane protein</topology>
    </subcellularLocation>
</comment>
<feature type="transmembrane region" description="Helical" evidence="7">
    <location>
        <begin position="12"/>
        <end position="31"/>
    </location>
</feature>
<dbReference type="EMBL" id="RDSR01000013">
    <property type="protein sequence ID" value="RNE62202.1"/>
    <property type="molecule type" value="Genomic_DNA"/>
</dbReference>
<evidence type="ECO:0000256" key="4">
    <source>
        <dbReference type="ARBA" id="ARBA00022692"/>
    </source>
</evidence>
<dbReference type="InterPro" id="IPR023090">
    <property type="entry name" value="UPF0702_alpha/beta_dom_sf"/>
</dbReference>
<evidence type="ECO:0000256" key="6">
    <source>
        <dbReference type="ARBA" id="ARBA00023136"/>
    </source>
</evidence>
<dbReference type="RefSeq" id="WP_123045967.1">
    <property type="nucleotide sequence ID" value="NZ_RDSR01000013.1"/>
</dbReference>
<evidence type="ECO:0000256" key="2">
    <source>
        <dbReference type="ARBA" id="ARBA00006448"/>
    </source>
</evidence>
<dbReference type="InterPro" id="IPR048454">
    <property type="entry name" value="YetF_N"/>
</dbReference>
<comment type="caution">
    <text evidence="10">The sequence shown here is derived from an EMBL/GenBank/DDBJ whole genome shotgun (WGS) entry which is preliminary data.</text>
</comment>
<evidence type="ECO:0000256" key="5">
    <source>
        <dbReference type="ARBA" id="ARBA00022989"/>
    </source>
</evidence>
<name>A0A3M8LBP8_9MICO</name>
<keyword evidence="11" id="KW-1185">Reference proteome</keyword>